<feature type="region of interest" description="Disordered" evidence="1">
    <location>
        <begin position="394"/>
        <end position="433"/>
    </location>
</feature>
<feature type="domain" description="Tape measure protein N-terminal" evidence="2">
    <location>
        <begin position="71"/>
        <end position="264"/>
    </location>
</feature>
<reference evidence="3 4" key="1">
    <citation type="submission" date="2020-02" db="EMBL/GenBank/DDBJ databases">
        <title>Genome sequence of the type strain CGMCC 1.15528 of Mesorhizobium zhangyense.</title>
        <authorList>
            <person name="Gao J."/>
            <person name="Sun J."/>
        </authorList>
    </citation>
    <scope>NUCLEOTIDE SEQUENCE [LARGE SCALE GENOMIC DNA]</scope>
    <source>
        <strain evidence="3 4">CGMCC 1.15528</strain>
    </source>
</reference>
<sequence>MATDIERLVVQLSADFKQFQNAMNKAQRDANRGARGIERRFQQMNRNISSQFTSVGAGLTKAFAVAGGVRGIQSLLDSATRIDNALKVAGLSGAELEKVYARLRDSAVANAAPIEDLVTLYSRASMSAKDLGVSQDELLKFTDNVALSLRVSGKSAQEASGALLQLSQALGNGVVQAEEYNSLIDGAQPLLQAVAAGLKETGGSVSALTRLVKDGQITSEVFFRAFEAGASILQDKVANSVLTTSHALENVKTAMIDGMREFAKGSLAATDLADAFQKMADHINSINFESFGEEVRKLIGWLQSGAEFLNGFSNALNNLASAAGRQVGADKIGEWAAGTSVGQAIGMQSNRTMNDRFGGGSGAVSDTSKAAVDAYVNRVYGSVIERSIDSASKTGRLPAASGGVTPVSMADFDAAPKKGGKGKGGKGAKERADEYERLAERITDSTAATIAETEAQRQLNPLIDDYGYAVEKARAEQELLNAAKEAGKKVTPQLRAEIAALANQYALATVEAAKLGESQDKIRERAEDMRDFQKDLTRGIVDGFIEGKKAADIFADALSKIGNKLLDIAFDTAFGGGSEKGFGFVGKLFGFASGGYTGSGGRYQPAGIVHKGEYVVPKSTVDKVGVSGIERMLAGYANGGLVGAPSMPRIHAPANQNNGPSMTFAPVIDARGADVAAVDRLERVVAKQQQEFEARVVNTVRRAQKTRNL</sequence>
<evidence type="ECO:0000313" key="3">
    <source>
        <dbReference type="EMBL" id="NGN45184.1"/>
    </source>
</evidence>
<gene>
    <name evidence="3" type="ORF">G6N74_29460</name>
</gene>
<comment type="caution">
    <text evidence="3">The sequence shown here is derived from an EMBL/GenBank/DDBJ whole genome shotgun (WGS) entry which is preliminary data.</text>
</comment>
<accession>A0A7C9VB94</accession>
<protein>
    <submittedName>
        <fullName evidence="3">Tape measure protein</fullName>
    </submittedName>
</protein>
<dbReference type="InterPro" id="IPR013491">
    <property type="entry name" value="Tape_meas_N"/>
</dbReference>
<evidence type="ECO:0000313" key="4">
    <source>
        <dbReference type="Proteomes" id="UP000481252"/>
    </source>
</evidence>
<dbReference type="NCBIfam" id="TIGR02675">
    <property type="entry name" value="tape_meas_nterm"/>
    <property type="match status" value="1"/>
</dbReference>
<dbReference type="AlphaFoldDB" id="A0A7C9VB94"/>
<dbReference type="EMBL" id="JAAKZG010000028">
    <property type="protein sequence ID" value="NGN45184.1"/>
    <property type="molecule type" value="Genomic_DNA"/>
</dbReference>
<name>A0A7C9VB94_9HYPH</name>
<dbReference type="RefSeq" id="WP_165121556.1">
    <property type="nucleotide sequence ID" value="NZ_JAAKZG010000028.1"/>
</dbReference>
<keyword evidence="4" id="KW-1185">Reference proteome</keyword>
<dbReference type="Proteomes" id="UP000481252">
    <property type="component" value="Unassembled WGS sequence"/>
</dbReference>
<organism evidence="3 4">
    <name type="scientific">Mesorhizobium zhangyense</name>
    <dbReference type="NCBI Taxonomy" id="1776730"/>
    <lineage>
        <taxon>Bacteria</taxon>
        <taxon>Pseudomonadati</taxon>
        <taxon>Pseudomonadota</taxon>
        <taxon>Alphaproteobacteria</taxon>
        <taxon>Hyphomicrobiales</taxon>
        <taxon>Phyllobacteriaceae</taxon>
        <taxon>Mesorhizobium</taxon>
    </lineage>
</organism>
<evidence type="ECO:0000259" key="2">
    <source>
        <dbReference type="Pfam" id="PF20155"/>
    </source>
</evidence>
<proteinExistence type="predicted"/>
<evidence type="ECO:0000256" key="1">
    <source>
        <dbReference type="SAM" id="MobiDB-lite"/>
    </source>
</evidence>
<dbReference type="Pfam" id="PF20155">
    <property type="entry name" value="TMP_3"/>
    <property type="match status" value="1"/>
</dbReference>